<reference evidence="1" key="1">
    <citation type="journal article" date="2023" name="Insect Mol. Biol.">
        <title>Genome sequencing provides insights into the evolution of gene families encoding plant cell wall-degrading enzymes in longhorned beetles.</title>
        <authorList>
            <person name="Shin N.R."/>
            <person name="Okamura Y."/>
            <person name="Kirsch R."/>
            <person name="Pauchet Y."/>
        </authorList>
    </citation>
    <scope>NUCLEOTIDE SEQUENCE</scope>
    <source>
        <strain evidence="1">MMC_N1</strain>
    </source>
</reference>
<sequence length="136" mass="15372">MSSILQPVDVNIDRSPVRKRARYEDDVEKHGRWSLNKNDVVLHEVFDHGVGRLDCDREEVVTDDDTIFNRSEPGSIDVSCASMTPNSRDKQVKFMLEFCTQLTLSLLSTSIRLAVLESTLTKESLDKLTLGNGIVY</sequence>
<evidence type="ECO:0000313" key="2">
    <source>
        <dbReference type="Proteomes" id="UP001162164"/>
    </source>
</evidence>
<proteinExistence type="predicted"/>
<gene>
    <name evidence="1" type="ORF">NQ317_017395</name>
</gene>
<name>A0ABQ9IU72_9CUCU</name>
<dbReference type="EMBL" id="JAPWTJ010002511">
    <property type="protein sequence ID" value="KAJ8965853.1"/>
    <property type="molecule type" value="Genomic_DNA"/>
</dbReference>
<dbReference type="Proteomes" id="UP001162164">
    <property type="component" value="Unassembled WGS sequence"/>
</dbReference>
<protein>
    <submittedName>
        <fullName evidence="1">Uncharacterized protein</fullName>
    </submittedName>
</protein>
<evidence type="ECO:0000313" key="1">
    <source>
        <dbReference type="EMBL" id="KAJ8965853.1"/>
    </source>
</evidence>
<organism evidence="1 2">
    <name type="scientific">Molorchus minor</name>
    <dbReference type="NCBI Taxonomy" id="1323400"/>
    <lineage>
        <taxon>Eukaryota</taxon>
        <taxon>Metazoa</taxon>
        <taxon>Ecdysozoa</taxon>
        <taxon>Arthropoda</taxon>
        <taxon>Hexapoda</taxon>
        <taxon>Insecta</taxon>
        <taxon>Pterygota</taxon>
        <taxon>Neoptera</taxon>
        <taxon>Endopterygota</taxon>
        <taxon>Coleoptera</taxon>
        <taxon>Polyphaga</taxon>
        <taxon>Cucujiformia</taxon>
        <taxon>Chrysomeloidea</taxon>
        <taxon>Cerambycidae</taxon>
        <taxon>Lamiinae</taxon>
        <taxon>Monochamini</taxon>
        <taxon>Molorchus</taxon>
    </lineage>
</organism>
<keyword evidence="2" id="KW-1185">Reference proteome</keyword>
<comment type="caution">
    <text evidence="1">The sequence shown here is derived from an EMBL/GenBank/DDBJ whole genome shotgun (WGS) entry which is preliminary data.</text>
</comment>
<accession>A0ABQ9IU72</accession>